<evidence type="ECO:0000256" key="2">
    <source>
        <dbReference type="ARBA" id="ARBA00010663"/>
    </source>
</evidence>
<dbReference type="InterPro" id="IPR000611">
    <property type="entry name" value="NPY_rcpt"/>
</dbReference>
<keyword evidence="4 10" id="KW-0812">Transmembrane</keyword>
<dbReference type="GO" id="GO:0004983">
    <property type="term" value="F:neuropeptide Y receptor activity"/>
    <property type="evidence" value="ECO:0007669"/>
    <property type="project" value="InterPro"/>
</dbReference>
<reference evidence="15" key="1">
    <citation type="submission" date="2017-02" db="UniProtKB">
        <authorList>
            <consortium name="WormBaseParasite"/>
        </authorList>
    </citation>
    <scope>IDENTIFICATION</scope>
</reference>
<keyword evidence="3" id="KW-1003">Cell membrane</keyword>
<evidence type="ECO:0000256" key="3">
    <source>
        <dbReference type="ARBA" id="ARBA00022475"/>
    </source>
</evidence>
<feature type="transmembrane region" description="Helical" evidence="11">
    <location>
        <begin position="87"/>
        <end position="107"/>
    </location>
</feature>
<protein>
    <submittedName>
        <fullName evidence="15">G_PROTEIN_RECEP_F1_2 domain-containing protein</fullName>
    </submittedName>
</protein>
<evidence type="ECO:0000256" key="4">
    <source>
        <dbReference type="ARBA" id="ARBA00022692"/>
    </source>
</evidence>
<keyword evidence="5 11" id="KW-1133">Transmembrane helix</keyword>
<dbReference type="WBParaSite" id="SMUV_0000045401-mRNA-1">
    <property type="protein sequence ID" value="SMUV_0000045401-mRNA-1"/>
    <property type="gene ID" value="SMUV_0000045401"/>
</dbReference>
<evidence type="ECO:0000256" key="8">
    <source>
        <dbReference type="ARBA" id="ARBA00023170"/>
    </source>
</evidence>
<evidence type="ECO:0000256" key="10">
    <source>
        <dbReference type="RuleBase" id="RU000688"/>
    </source>
</evidence>
<evidence type="ECO:0000313" key="14">
    <source>
        <dbReference type="Proteomes" id="UP000046393"/>
    </source>
</evidence>
<feature type="transmembrane region" description="Helical" evidence="11">
    <location>
        <begin position="48"/>
        <end position="66"/>
    </location>
</feature>
<keyword evidence="8 10" id="KW-0675">Receptor</keyword>
<dbReference type="PROSITE" id="PS50262">
    <property type="entry name" value="G_PROTEIN_RECEP_F1_2"/>
    <property type="match status" value="1"/>
</dbReference>
<feature type="transmembrane region" description="Helical" evidence="11">
    <location>
        <begin position="113"/>
        <end position="137"/>
    </location>
</feature>
<evidence type="ECO:0000256" key="12">
    <source>
        <dbReference type="SAM" id="SignalP"/>
    </source>
</evidence>
<feature type="transmembrane region" description="Helical" evidence="11">
    <location>
        <begin position="172"/>
        <end position="194"/>
    </location>
</feature>
<feature type="transmembrane region" description="Helical" evidence="11">
    <location>
        <begin position="206"/>
        <end position="228"/>
    </location>
</feature>
<dbReference type="PANTHER" id="PTHR24238">
    <property type="entry name" value="G-PROTEIN COUPLED RECEPTOR"/>
    <property type="match status" value="1"/>
</dbReference>
<dbReference type="SUPFAM" id="SSF81321">
    <property type="entry name" value="Family A G protein-coupled receptor-like"/>
    <property type="match status" value="1"/>
</dbReference>
<dbReference type="PROSITE" id="PS00237">
    <property type="entry name" value="G_PROTEIN_RECEP_F1_1"/>
    <property type="match status" value="1"/>
</dbReference>
<evidence type="ECO:0000259" key="13">
    <source>
        <dbReference type="PROSITE" id="PS50262"/>
    </source>
</evidence>
<evidence type="ECO:0000256" key="6">
    <source>
        <dbReference type="ARBA" id="ARBA00023040"/>
    </source>
</evidence>
<feature type="domain" description="G-protein coupled receptors family 1 profile" evidence="13">
    <location>
        <begin position="1"/>
        <end position="225"/>
    </location>
</feature>
<evidence type="ECO:0000256" key="1">
    <source>
        <dbReference type="ARBA" id="ARBA00004651"/>
    </source>
</evidence>
<dbReference type="STRING" id="451379.A0A0N5A8P5"/>
<dbReference type="GO" id="GO:0005886">
    <property type="term" value="C:plasma membrane"/>
    <property type="evidence" value="ECO:0007669"/>
    <property type="project" value="UniProtKB-SubCell"/>
</dbReference>
<feature type="transmembrane region" description="Helical" evidence="11">
    <location>
        <begin position="7"/>
        <end position="28"/>
    </location>
</feature>
<dbReference type="AlphaFoldDB" id="A0A0N5A8P5"/>
<keyword evidence="9 10" id="KW-0807">Transducer</keyword>
<dbReference type="Proteomes" id="UP000046393">
    <property type="component" value="Unplaced"/>
</dbReference>
<keyword evidence="14" id="KW-1185">Reference proteome</keyword>
<dbReference type="PRINTS" id="PR01012">
    <property type="entry name" value="NRPEPTIDEYR"/>
</dbReference>
<dbReference type="InterPro" id="IPR000276">
    <property type="entry name" value="GPCR_Rhodpsn"/>
</dbReference>
<feature type="chain" id="PRO_5013175738" evidence="12">
    <location>
        <begin position="16"/>
        <end position="279"/>
    </location>
</feature>
<evidence type="ECO:0000256" key="5">
    <source>
        <dbReference type="ARBA" id="ARBA00022989"/>
    </source>
</evidence>
<evidence type="ECO:0000256" key="9">
    <source>
        <dbReference type="ARBA" id="ARBA00023224"/>
    </source>
</evidence>
<evidence type="ECO:0000256" key="7">
    <source>
        <dbReference type="ARBA" id="ARBA00023136"/>
    </source>
</evidence>
<dbReference type="Pfam" id="PF00001">
    <property type="entry name" value="7tm_1"/>
    <property type="match status" value="2"/>
</dbReference>
<keyword evidence="6 10" id="KW-0297">G-protein coupled receptor</keyword>
<dbReference type="InterPro" id="IPR017452">
    <property type="entry name" value="GPCR_Rhodpsn_7TM"/>
</dbReference>
<comment type="subcellular location">
    <subcellularLocation>
        <location evidence="1">Cell membrane</location>
        <topology evidence="1">Multi-pass membrane protein</topology>
    </subcellularLocation>
</comment>
<proteinExistence type="inferred from homology"/>
<sequence length="279" mass="32121">MRSITNIFLLNLAVADLLLSVICMPSTLLNNLCFCWTLGYLSCKLFAYLQPVSVAASAYTLAVIALERYNAICRPLKSRPWQTRSHAYKMIAFVWLIAFVSNIYLLFMYNLVFFIVYLTIVLLLIPLCMMVVLYGLVIHSLRASLKLDFGSVQRKSCSTLGLRLLKQRLIRMLVVIVILFFCCWTPNFIFWLIQSGADYFSFNPRLHMALLILCYLSSCTNPITYCFLNKKFRTALLITFGCRKAKPIYLPMIYMPNVSPQAVIILIFFIIDVPIHRIV</sequence>
<name>A0A0N5A8P5_9BILA</name>
<evidence type="ECO:0000313" key="15">
    <source>
        <dbReference type="WBParaSite" id="SMUV_0000045401-mRNA-1"/>
    </source>
</evidence>
<evidence type="ECO:0000256" key="11">
    <source>
        <dbReference type="SAM" id="Phobius"/>
    </source>
</evidence>
<keyword evidence="12" id="KW-0732">Signal</keyword>
<dbReference type="Gene3D" id="1.20.1070.10">
    <property type="entry name" value="Rhodopsin 7-helix transmembrane proteins"/>
    <property type="match status" value="1"/>
</dbReference>
<dbReference type="PRINTS" id="PR00237">
    <property type="entry name" value="GPCRRHODOPSN"/>
</dbReference>
<keyword evidence="7 11" id="KW-0472">Membrane</keyword>
<accession>A0A0N5A8P5</accession>
<comment type="similarity">
    <text evidence="2 10">Belongs to the G-protein coupled receptor 1 family.</text>
</comment>
<feature type="signal peptide" evidence="12">
    <location>
        <begin position="1"/>
        <end position="15"/>
    </location>
</feature>
<dbReference type="PANTHER" id="PTHR24238:SF75">
    <property type="entry name" value="CHOLECYSTOKININ-LIKE RECEPTOR AT 17D1-RELATED"/>
    <property type="match status" value="1"/>
</dbReference>
<organism evidence="14 15">
    <name type="scientific">Syphacia muris</name>
    <dbReference type="NCBI Taxonomy" id="451379"/>
    <lineage>
        <taxon>Eukaryota</taxon>
        <taxon>Metazoa</taxon>
        <taxon>Ecdysozoa</taxon>
        <taxon>Nematoda</taxon>
        <taxon>Chromadorea</taxon>
        <taxon>Rhabditida</taxon>
        <taxon>Spirurina</taxon>
        <taxon>Oxyuridomorpha</taxon>
        <taxon>Oxyuroidea</taxon>
        <taxon>Oxyuridae</taxon>
        <taxon>Syphacia</taxon>
    </lineage>
</organism>
<feature type="transmembrane region" description="Helical" evidence="11">
    <location>
        <begin position="248"/>
        <end position="271"/>
    </location>
</feature>